<feature type="domain" description="Non-reducing end beta-L-arabinofuranosidase-like GH127 middle" evidence="2">
    <location>
        <begin position="424"/>
        <end position="521"/>
    </location>
</feature>
<comment type="caution">
    <text evidence="3">The sequence shown here is derived from an EMBL/GenBank/DDBJ whole genome shotgun (WGS) entry which is preliminary data.</text>
</comment>
<dbReference type="InterPro" id="IPR012878">
    <property type="entry name" value="Beta-AFase-like_GH127_cat"/>
</dbReference>
<evidence type="ECO:0000313" key="4">
    <source>
        <dbReference type="Proteomes" id="UP001357452"/>
    </source>
</evidence>
<protein>
    <submittedName>
        <fullName evidence="3">Beta-L-arabinofuranosidase domain-containing protein</fullName>
    </submittedName>
</protein>
<dbReference type="SUPFAM" id="SSF48208">
    <property type="entry name" value="Six-hairpin glycosidases"/>
    <property type="match status" value="1"/>
</dbReference>
<evidence type="ECO:0000259" key="2">
    <source>
        <dbReference type="Pfam" id="PF20736"/>
    </source>
</evidence>
<gene>
    <name evidence="3" type="ORF">V2H41_02900</name>
</gene>
<sequence>MMRGWKIFLLLGAFLSCVYNTMGQNYMNNRPPLVPKKYIELPLGSIKARGWLEEMLIRQKNGATGKLDELYPSVMGPRNGWLGGDGDQWERGPYWIDGLLPLAYILDSKELIAKTQPWIEWAIKSQQPNGYFGPLTDYGPEPGLQRDRAQDWWPKMVMLKVLQQYYSATNDKRIIDLLLKYFRYQLNTLPQKPLGHWSFWAEYRAADNLNVVYWLYNITGEKFLLELGDLIHKQTFDFKTYLTTEAIISRFNNMHGVNLAQGLKSPIIYYQKSGDISDVQSVKTGLQLLKHYHGFPTGMYGADEMMHGANPTQGSELCSAVELMYSLENMLAITGDVDFADHLERIAFNVLPSQIDEHFINRQYFQQINQVKISRDIRNFDINHAETDVLYGFLTGFPCCTSNMHQGWPKFTQHLWFATSDNGVAALVYAPSVVNLKVGPGIPVTIREETFYPFDETIQFTIQFEKHAAVRFPFYFRIPKWCSSPKISINGHSQAVDVKDGIIILDKEWRNGDVVELQLSMEVTLSRWYEQSVAVERGPLVYALKVDGKKEEHRFSDKDSKFGTTYVTYEPTTPWNFGFTENAVRNVKEHFKVVKQHISKDAYPWRAQNAPIHIETVGRQLPFWTMYNNMAGPQPNGNTVSGSSLLRELPEHKIVLIPFGCTILRVAEFPVIRN</sequence>
<dbReference type="InterPro" id="IPR008928">
    <property type="entry name" value="6-hairpin_glycosidase_sf"/>
</dbReference>
<dbReference type="Pfam" id="PF07944">
    <property type="entry name" value="Beta-AFase-like_GH127_cat"/>
    <property type="match status" value="1"/>
</dbReference>
<dbReference type="PANTHER" id="PTHR31151:SF0">
    <property type="entry name" value="PROLINE-TRNA LIGASE (DUF1680)"/>
    <property type="match status" value="1"/>
</dbReference>
<dbReference type="Pfam" id="PF20736">
    <property type="entry name" value="Glyco_hydro127M"/>
    <property type="match status" value="1"/>
</dbReference>
<dbReference type="PANTHER" id="PTHR31151">
    <property type="entry name" value="PROLINE-TRNA LIGASE (DUF1680)"/>
    <property type="match status" value="1"/>
</dbReference>
<proteinExistence type="predicted"/>
<dbReference type="EMBL" id="JAZGLY010000002">
    <property type="protein sequence ID" value="MEE6186209.1"/>
    <property type="molecule type" value="Genomic_DNA"/>
</dbReference>
<evidence type="ECO:0000313" key="3">
    <source>
        <dbReference type="EMBL" id="MEE6186209.1"/>
    </source>
</evidence>
<dbReference type="Proteomes" id="UP001357452">
    <property type="component" value="Unassembled WGS sequence"/>
</dbReference>
<dbReference type="InterPro" id="IPR049046">
    <property type="entry name" value="Beta-AFase-like_GH127_middle"/>
</dbReference>
<evidence type="ECO:0000259" key="1">
    <source>
        <dbReference type="Pfam" id="PF07944"/>
    </source>
</evidence>
<dbReference type="RefSeq" id="WP_330973619.1">
    <property type="nucleotide sequence ID" value="NZ_JAZGLY010000002.1"/>
</dbReference>
<dbReference type="PROSITE" id="PS51257">
    <property type="entry name" value="PROKAR_LIPOPROTEIN"/>
    <property type="match status" value="1"/>
</dbReference>
<name>A0ABU7RDY7_9BACT</name>
<accession>A0ABU7RDY7</accession>
<feature type="domain" description="Non-reducing end beta-L-arabinofuranosidase-like GH127 catalytic" evidence="1">
    <location>
        <begin position="94"/>
        <end position="412"/>
    </location>
</feature>
<reference evidence="3 4" key="1">
    <citation type="submission" date="2024-01" db="EMBL/GenBank/DDBJ databases">
        <title>Niabella digestum sp. nov., isolated from waste digestion system.</title>
        <authorList>
            <person name="Zhang L."/>
        </authorList>
    </citation>
    <scope>NUCLEOTIDE SEQUENCE [LARGE SCALE GENOMIC DNA]</scope>
    <source>
        <strain evidence="3 4">A18</strain>
    </source>
</reference>
<organism evidence="3 4">
    <name type="scientific">Niabella digestorum</name>
    <dbReference type="NCBI Taxonomy" id="3117701"/>
    <lineage>
        <taxon>Bacteria</taxon>
        <taxon>Pseudomonadati</taxon>
        <taxon>Bacteroidota</taxon>
        <taxon>Chitinophagia</taxon>
        <taxon>Chitinophagales</taxon>
        <taxon>Chitinophagaceae</taxon>
        <taxon>Niabella</taxon>
    </lineage>
</organism>
<keyword evidence="4" id="KW-1185">Reference proteome</keyword>